<dbReference type="EMBL" id="HBIZ01042380">
    <property type="protein sequence ID" value="CAE0774447.1"/>
    <property type="molecule type" value="Transcribed_RNA"/>
</dbReference>
<protein>
    <submittedName>
        <fullName evidence="2">Uncharacterized protein</fullName>
    </submittedName>
</protein>
<reference evidence="2" key="1">
    <citation type="submission" date="2021-01" db="EMBL/GenBank/DDBJ databases">
        <authorList>
            <person name="Corre E."/>
            <person name="Pelletier E."/>
            <person name="Niang G."/>
            <person name="Scheremetjew M."/>
            <person name="Finn R."/>
            <person name="Kale V."/>
            <person name="Holt S."/>
            <person name="Cochrane G."/>
            <person name="Meng A."/>
            <person name="Brown T."/>
            <person name="Cohen L."/>
        </authorList>
    </citation>
    <scope>NUCLEOTIDE SEQUENCE</scope>
    <source>
        <strain evidence="2">CCMP645</strain>
    </source>
</reference>
<proteinExistence type="predicted"/>
<dbReference type="GO" id="GO:0043291">
    <property type="term" value="C:RAVE complex"/>
    <property type="evidence" value="ECO:0007669"/>
    <property type="project" value="TreeGrafter"/>
</dbReference>
<name>A0A7S4BRM4_CHRCT</name>
<organism evidence="2">
    <name type="scientific">Chrysotila carterae</name>
    <name type="common">Marine alga</name>
    <name type="synonym">Syracosphaera carterae</name>
    <dbReference type="NCBI Taxonomy" id="13221"/>
    <lineage>
        <taxon>Eukaryota</taxon>
        <taxon>Haptista</taxon>
        <taxon>Haptophyta</taxon>
        <taxon>Prymnesiophyceae</taxon>
        <taxon>Isochrysidales</taxon>
        <taxon>Isochrysidaceae</taxon>
        <taxon>Chrysotila</taxon>
    </lineage>
</organism>
<evidence type="ECO:0000256" key="1">
    <source>
        <dbReference type="SAM" id="MobiDB-lite"/>
    </source>
</evidence>
<dbReference type="InterPro" id="IPR028241">
    <property type="entry name" value="RAVE2/Rogdi"/>
</dbReference>
<dbReference type="AlphaFoldDB" id="A0A7S4BRM4"/>
<feature type="region of interest" description="Disordered" evidence="1">
    <location>
        <begin position="1"/>
        <end position="32"/>
    </location>
</feature>
<accession>A0A7S4BRM4</accession>
<dbReference type="PANTHER" id="PTHR13618">
    <property type="entry name" value="LEUCINE ZIPPER CONTAINING TRANSCRIPTION FACTOR LZF1"/>
    <property type="match status" value="1"/>
</dbReference>
<feature type="compositionally biased region" description="Polar residues" evidence="1">
    <location>
        <begin position="1"/>
        <end position="11"/>
    </location>
</feature>
<dbReference type="PANTHER" id="PTHR13618:SF1">
    <property type="entry name" value="PROTEIN ROGDI HOMOLOG"/>
    <property type="match status" value="1"/>
</dbReference>
<sequence>MAVSLGATSNPGFVKAARDGDGGLQPPSATEGAMRSVVEQEEDNEALVESQERVWLLQTECKSTLQRVRSILESLSSTIQQGEGTRAQPLRAGLEEEHGLRFAAVVTCCALEAASVQFKLPKWNRGLPYRAVLAADAQIVLHPLVTMRNKVAQALQAFNSSLSSLMAVHAVVSRLTSLLADVLRGFAQQAPLQAPSNASLALTQQLQPPPPPELFFEASICGSPVELCVSAFVLRAGSATAADAAKAPAVGTNPIVTEVRHASVQLESVAGALRDIEHALNECRLLNLKIEAFM</sequence>
<dbReference type="Pfam" id="PF10259">
    <property type="entry name" value="Rogdi_lz"/>
    <property type="match status" value="1"/>
</dbReference>
<evidence type="ECO:0000313" key="2">
    <source>
        <dbReference type="EMBL" id="CAE0774447.1"/>
    </source>
</evidence>
<gene>
    <name evidence="2" type="ORF">PCAR00345_LOCUS27081</name>
</gene>